<proteinExistence type="predicted"/>
<evidence type="ECO:0000313" key="2">
    <source>
        <dbReference type="Proteomes" id="UP000789366"/>
    </source>
</evidence>
<gene>
    <name evidence="1" type="ORF">SPELUC_LOCUS14079</name>
</gene>
<accession>A0ACA9QC16</accession>
<feature type="non-terminal residue" evidence="1">
    <location>
        <position position="81"/>
    </location>
</feature>
<reference evidence="1" key="1">
    <citation type="submission" date="2021-06" db="EMBL/GenBank/DDBJ databases">
        <authorList>
            <person name="Kallberg Y."/>
            <person name="Tangrot J."/>
            <person name="Rosling A."/>
        </authorList>
    </citation>
    <scope>NUCLEOTIDE SEQUENCE</scope>
    <source>
        <strain evidence="1">28 12/20/2015</strain>
    </source>
</reference>
<comment type="caution">
    <text evidence="1">The sequence shown here is derived from an EMBL/GenBank/DDBJ whole genome shotgun (WGS) entry which is preliminary data.</text>
</comment>
<feature type="non-terminal residue" evidence="1">
    <location>
        <position position="1"/>
    </location>
</feature>
<protein>
    <submittedName>
        <fullName evidence="1">5804_t:CDS:1</fullName>
    </submittedName>
</protein>
<sequence>KETKDSLGLKEVYITNSSNLQSSSKNKKFKQFSEIWSYYIKEAEKSHRHYEATCYYCVAKKIWAREKPAKFKAYLANECPN</sequence>
<keyword evidence="2" id="KW-1185">Reference proteome</keyword>
<name>A0ACA9QC16_9GLOM</name>
<dbReference type="EMBL" id="CAJVPW010039854">
    <property type="protein sequence ID" value="CAG8745059.1"/>
    <property type="molecule type" value="Genomic_DNA"/>
</dbReference>
<dbReference type="Proteomes" id="UP000789366">
    <property type="component" value="Unassembled WGS sequence"/>
</dbReference>
<evidence type="ECO:0000313" key="1">
    <source>
        <dbReference type="EMBL" id="CAG8745059.1"/>
    </source>
</evidence>
<organism evidence="1 2">
    <name type="scientific">Cetraspora pellucida</name>
    <dbReference type="NCBI Taxonomy" id="1433469"/>
    <lineage>
        <taxon>Eukaryota</taxon>
        <taxon>Fungi</taxon>
        <taxon>Fungi incertae sedis</taxon>
        <taxon>Mucoromycota</taxon>
        <taxon>Glomeromycotina</taxon>
        <taxon>Glomeromycetes</taxon>
        <taxon>Diversisporales</taxon>
        <taxon>Gigasporaceae</taxon>
        <taxon>Cetraspora</taxon>
    </lineage>
</organism>